<organism evidence="1 2">
    <name type="scientific">Pseudomonas fildesensis</name>
    <dbReference type="NCBI Taxonomy" id="1674920"/>
    <lineage>
        <taxon>Bacteria</taxon>
        <taxon>Pseudomonadati</taxon>
        <taxon>Pseudomonadota</taxon>
        <taxon>Gammaproteobacteria</taxon>
        <taxon>Pseudomonadales</taxon>
        <taxon>Pseudomonadaceae</taxon>
        <taxon>Pseudomonas</taxon>
    </lineage>
</organism>
<dbReference type="OrthoDB" id="6911819at2"/>
<comment type="caution">
    <text evidence="1">The sequence shown here is derived from an EMBL/GenBank/DDBJ whole genome shotgun (WGS) entry which is preliminary data.</text>
</comment>
<protein>
    <submittedName>
        <fullName evidence="1">Uncharacterized protein</fullName>
    </submittedName>
</protein>
<reference evidence="1 2" key="1">
    <citation type="submission" date="2015-06" db="EMBL/GenBank/DDBJ databases">
        <title>Draft genome sequence of an Antarctic Pseudomonas sp. strain KG01 with full potential for biotechnological applications.</title>
        <authorList>
            <person name="Pavlov M.S."/>
            <person name="Lira F."/>
            <person name="Martinez J.L."/>
            <person name="Marshall S.H."/>
        </authorList>
    </citation>
    <scope>NUCLEOTIDE SEQUENCE [LARGE SCALE GENOMIC DNA]</scope>
    <source>
        <strain evidence="1 2">KG01</strain>
    </source>
</reference>
<evidence type="ECO:0000313" key="2">
    <source>
        <dbReference type="Proteomes" id="UP000037551"/>
    </source>
</evidence>
<sequence>MTEYSGRSVSYYTVFIKSPTTPAKCPYSAECNDIIEALGMNYAEGNAFKAIWRRAAQRTLGKAKVGAKPDGLYDAEKVAFFGERLVEQSKQFKEQGVIK</sequence>
<name>A0A0J8FPK1_9PSED</name>
<dbReference type="PATRIC" id="fig|1674920.3.peg.5907"/>
<keyword evidence="2" id="KW-1185">Reference proteome</keyword>
<dbReference type="RefSeq" id="WP_048731848.1">
    <property type="nucleotide sequence ID" value="NZ_LFMW01000040.1"/>
</dbReference>
<dbReference type="EMBL" id="LFMW01000040">
    <property type="protein sequence ID" value="KMT52122.1"/>
    <property type="molecule type" value="Genomic_DNA"/>
</dbReference>
<proteinExistence type="predicted"/>
<accession>A0A0J8FPK1</accession>
<dbReference type="AlphaFoldDB" id="A0A0J8FPK1"/>
<gene>
    <name evidence="1" type="ORF">ACR52_28860</name>
</gene>
<evidence type="ECO:0000313" key="1">
    <source>
        <dbReference type="EMBL" id="KMT52122.1"/>
    </source>
</evidence>
<dbReference type="STRING" id="1674920.ACR52_28860"/>
<dbReference type="Proteomes" id="UP000037551">
    <property type="component" value="Unassembled WGS sequence"/>
</dbReference>